<keyword evidence="3" id="KW-1185">Reference proteome</keyword>
<dbReference type="InterPro" id="IPR029058">
    <property type="entry name" value="AB_hydrolase_fold"/>
</dbReference>
<dbReference type="InterPro" id="IPR002925">
    <property type="entry name" value="Dienelactn_hydro"/>
</dbReference>
<dbReference type="Proteomes" id="UP000031057">
    <property type="component" value="Unassembled WGS sequence"/>
</dbReference>
<dbReference type="Gene3D" id="3.40.50.1820">
    <property type="entry name" value="alpha/beta hydrolase"/>
    <property type="match status" value="1"/>
</dbReference>
<comment type="caution">
    <text evidence="2">The sequence shown here is derived from an EMBL/GenBank/DDBJ whole genome shotgun (WGS) entry which is preliminary data.</text>
</comment>
<evidence type="ECO:0000259" key="1">
    <source>
        <dbReference type="Pfam" id="PF01738"/>
    </source>
</evidence>
<protein>
    <recommendedName>
        <fullName evidence="1">Dienelactone hydrolase domain-containing protein</fullName>
    </recommendedName>
</protein>
<dbReference type="PANTHER" id="PTHR22946:SF0">
    <property type="entry name" value="DIENELACTONE HYDROLASE DOMAIN-CONTAINING PROTEIN"/>
    <property type="match status" value="1"/>
</dbReference>
<accession>A0A0B1ZLY0</accession>
<dbReference type="STRING" id="1348853.LK12_16885"/>
<reference evidence="2 3" key="1">
    <citation type="submission" date="2014-10" db="EMBL/GenBank/DDBJ databases">
        <title>Genome sequence of Novosphingobium malaysiense MUSC 273(T).</title>
        <authorList>
            <person name="Lee L.-H."/>
        </authorList>
    </citation>
    <scope>NUCLEOTIDE SEQUENCE [LARGE SCALE GENOMIC DNA]</scope>
    <source>
        <strain evidence="2 3">MUSC 273</strain>
    </source>
</reference>
<dbReference type="AlphaFoldDB" id="A0A0B1ZLY0"/>
<organism evidence="2 3">
    <name type="scientific">Novosphingobium malaysiense</name>
    <dbReference type="NCBI Taxonomy" id="1348853"/>
    <lineage>
        <taxon>Bacteria</taxon>
        <taxon>Pseudomonadati</taxon>
        <taxon>Pseudomonadota</taxon>
        <taxon>Alphaproteobacteria</taxon>
        <taxon>Sphingomonadales</taxon>
        <taxon>Sphingomonadaceae</taxon>
        <taxon>Novosphingobium</taxon>
    </lineage>
</organism>
<evidence type="ECO:0000313" key="2">
    <source>
        <dbReference type="EMBL" id="KHK90295.1"/>
    </source>
</evidence>
<feature type="domain" description="Dienelactone hydrolase" evidence="1">
    <location>
        <begin position="16"/>
        <end position="232"/>
    </location>
</feature>
<dbReference type="Pfam" id="PF01738">
    <property type="entry name" value="DLH"/>
    <property type="match status" value="1"/>
</dbReference>
<evidence type="ECO:0000313" key="3">
    <source>
        <dbReference type="Proteomes" id="UP000031057"/>
    </source>
</evidence>
<dbReference type="EMBL" id="JTDI01000005">
    <property type="protein sequence ID" value="KHK90295.1"/>
    <property type="molecule type" value="Genomic_DNA"/>
</dbReference>
<dbReference type="PANTHER" id="PTHR22946">
    <property type="entry name" value="DIENELACTONE HYDROLASE DOMAIN-CONTAINING PROTEIN-RELATED"/>
    <property type="match status" value="1"/>
</dbReference>
<dbReference type="SUPFAM" id="SSF53474">
    <property type="entry name" value="alpha/beta-Hydrolases"/>
    <property type="match status" value="1"/>
</dbReference>
<gene>
    <name evidence="2" type="ORF">LK12_16885</name>
</gene>
<name>A0A0B1ZLY0_9SPHN</name>
<sequence>MPNELTYDCDGVTYAGYLADGSAEKRAPGIVVLHEAAGLGPHARAKADLLAASGYVAFAPDFFGGPVENMQQASTHIGELSGDISKLRRRCRAALDALCALPSVDSGKLAAIGFCFGGQAALELARSGADLLATVGFHSGLKMSDPSDAAKIKGKVLVCLGDRDPLVPRDARDTFMDNLTDNGVDAQMLLLSGVGHSFTNPDAEAFGVPGCHYNEQADQRSWQAMQLLFAEAFTD</sequence>
<dbReference type="GO" id="GO:0016787">
    <property type="term" value="F:hydrolase activity"/>
    <property type="evidence" value="ECO:0007669"/>
    <property type="project" value="InterPro"/>
</dbReference>
<dbReference type="InterPro" id="IPR050261">
    <property type="entry name" value="FrsA_esterase"/>
</dbReference>
<proteinExistence type="predicted"/>